<comment type="caution">
    <text evidence="1">The sequence shown here is derived from an EMBL/GenBank/DDBJ whole genome shotgun (WGS) entry which is preliminary data.</text>
</comment>
<dbReference type="Proteomes" id="UP001165064">
    <property type="component" value="Unassembled WGS sequence"/>
</dbReference>
<name>A0ACB5TN30_AMBMO</name>
<keyword evidence="2" id="KW-1185">Reference proteome</keyword>
<accession>A0ACB5TN30</accession>
<protein>
    <submittedName>
        <fullName evidence="1">Unnamed protein product</fullName>
    </submittedName>
</protein>
<gene>
    <name evidence="1" type="ORF">Amon02_000891300</name>
</gene>
<proteinExistence type="predicted"/>
<evidence type="ECO:0000313" key="2">
    <source>
        <dbReference type="Proteomes" id="UP001165064"/>
    </source>
</evidence>
<organism evidence="1 2">
    <name type="scientific">Ambrosiozyma monospora</name>
    <name type="common">Yeast</name>
    <name type="synonym">Endomycopsis monosporus</name>
    <dbReference type="NCBI Taxonomy" id="43982"/>
    <lineage>
        <taxon>Eukaryota</taxon>
        <taxon>Fungi</taxon>
        <taxon>Dikarya</taxon>
        <taxon>Ascomycota</taxon>
        <taxon>Saccharomycotina</taxon>
        <taxon>Pichiomycetes</taxon>
        <taxon>Pichiales</taxon>
        <taxon>Pichiaceae</taxon>
        <taxon>Ambrosiozyma</taxon>
    </lineage>
</organism>
<sequence>MHHTLLENIISNNRDILTTFIDINKYPSFGASDIYSRLANLCDSVMIENAIDRKNNTEWINNISSLENLTVTRPHNLCLRNAHFLKTLCLSVESLDASLFDTLPETLRSISLHVKSYDIPSIKLPLSLRKLAVSARKVPEILNVKKLANLTGVIINFVQEPAYS</sequence>
<reference evidence="1" key="1">
    <citation type="submission" date="2023-04" db="EMBL/GenBank/DDBJ databases">
        <title>Ambrosiozyma monospora NBRC 10751.</title>
        <authorList>
            <person name="Ichikawa N."/>
            <person name="Sato H."/>
            <person name="Tonouchi N."/>
        </authorList>
    </citation>
    <scope>NUCLEOTIDE SEQUENCE</scope>
    <source>
        <strain evidence="1">NBRC 10751</strain>
    </source>
</reference>
<evidence type="ECO:0000313" key="1">
    <source>
        <dbReference type="EMBL" id="GME91467.1"/>
    </source>
</evidence>
<dbReference type="EMBL" id="BSXS01008106">
    <property type="protein sequence ID" value="GME91467.1"/>
    <property type="molecule type" value="Genomic_DNA"/>
</dbReference>